<dbReference type="AlphaFoldDB" id="A0AAV1SHA1"/>
<feature type="compositionally biased region" description="Low complexity" evidence="2">
    <location>
        <begin position="61"/>
        <end position="74"/>
    </location>
</feature>
<proteinExistence type="predicted"/>
<dbReference type="GO" id="GO:0071944">
    <property type="term" value="C:cell periphery"/>
    <property type="evidence" value="ECO:0007669"/>
    <property type="project" value="TreeGrafter"/>
</dbReference>
<feature type="compositionally biased region" description="Basic residues" evidence="2">
    <location>
        <begin position="75"/>
        <end position="84"/>
    </location>
</feature>
<evidence type="ECO:0000313" key="4">
    <source>
        <dbReference type="EMBL" id="CAK7350575.1"/>
    </source>
</evidence>
<protein>
    <submittedName>
        <fullName evidence="4">Uncharacterized protein</fullName>
    </submittedName>
</protein>
<evidence type="ECO:0000313" key="5">
    <source>
        <dbReference type="Proteomes" id="UP001314170"/>
    </source>
</evidence>
<gene>
    <name evidence="4" type="ORF">DCAF_LOCUS23311</name>
</gene>
<organism evidence="4 5">
    <name type="scientific">Dovyalis caffra</name>
    <dbReference type="NCBI Taxonomy" id="77055"/>
    <lineage>
        <taxon>Eukaryota</taxon>
        <taxon>Viridiplantae</taxon>
        <taxon>Streptophyta</taxon>
        <taxon>Embryophyta</taxon>
        <taxon>Tracheophyta</taxon>
        <taxon>Spermatophyta</taxon>
        <taxon>Magnoliopsida</taxon>
        <taxon>eudicotyledons</taxon>
        <taxon>Gunneridae</taxon>
        <taxon>Pentapetalae</taxon>
        <taxon>rosids</taxon>
        <taxon>fabids</taxon>
        <taxon>Malpighiales</taxon>
        <taxon>Salicaceae</taxon>
        <taxon>Flacourtieae</taxon>
        <taxon>Dovyalis</taxon>
    </lineage>
</organism>
<dbReference type="PANTHER" id="PTHR33470:SF22">
    <property type="entry name" value="POLLEN OLE E 1 ALLERGEN AND EXTENSIN FAMILY PROTEIN"/>
    <property type="match status" value="1"/>
</dbReference>
<name>A0AAV1SHA1_9ROSI</name>
<feature type="compositionally biased region" description="Pro residues" evidence="2">
    <location>
        <begin position="99"/>
        <end position="124"/>
    </location>
</feature>
<dbReference type="Proteomes" id="UP001314170">
    <property type="component" value="Unassembled WGS sequence"/>
</dbReference>
<keyword evidence="1 3" id="KW-0732">Signal</keyword>
<keyword evidence="5" id="KW-1185">Reference proteome</keyword>
<feature type="signal peptide" evidence="3">
    <location>
        <begin position="1"/>
        <end position="23"/>
    </location>
</feature>
<reference evidence="4 5" key="1">
    <citation type="submission" date="2024-01" db="EMBL/GenBank/DDBJ databases">
        <authorList>
            <person name="Waweru B."/>
        </authorList>
    </citation>
    <scope>NUCLEOTIDE SEQUENCE [LARGE SCALE GENOMIC DNA]</scope>
</reference>
<dbReference type="EMBL" id="CAWUPB010001184">
    <property type="protein sequence ID" value="CAK7350575.1"/>
    <property type="molecule type" value="Genomic_DNA"/>
</dbReference>
<evidence type="ECO:0000256" key="2">
    <source>
        <dbReference type="SAM" id="MobiDB-lite"/>
    </source>
</evidence>
<evidence type="ECO:0000256" key="1">
    <source>
        <dbReference type="ARBA" id="ARBA00022729"/>
    </source>
</evidence>
<feature type="region of interest" description="Disordered" evidence="2">
    <location>
        <begin position="29"/>
        <end position="124"/>
    </location>
</feature>
<comment type="caution">
    <text evidence="4">The sequence shown here is derived from an EMBL/GenBank/DDBJ whole genome shotgun (WGS) entry which is preliminary data.</text>
</comment>
<feature type="compositionally biased region" description="Basic residues" evidence="2">
    <location>
        <begin position="50"/>
        <end position="60"/>
    </location>
</feature>
<accession>A0AAV1SHA1</accession>
<evidence type="ECO:0000256" key="3">
    <source>
        <dbReference type="SAM" id="SignalP"/>
    </source>
</evidence>
<dbReference type="Pfam" id="PF01190">
    <property type="entry name" value="Pollen_Ole_e_1"/>
    <property type="match status" value="1"/>
</dbReference>
<sequence length="259" mass="27848">MGFLTAKALVPLVLSLLCCTVSSEKAEAPLHHGSSHYNPTAAPVSAPPTQHHHHHHHGHAPTHAPNQAPSQAPTPHHHHHHHGHAPAPAPVHTPAHAPMHPPKPHSPPPVPAPPPKSSHPHPPMHPFPRMLVAVQGVVFCKSCNYSGVDTLLGAKPVLGATVKLQCNNTKYPQEVKATTDKNGYFLVKAPGTITNYGAHKCKVWLVSAPNTACSKITDLHGGLTGAMLRPEKKPYVDEKKHEFALFSVGPFAFEPKCHR</sequence>
<feature type="chain" id="PRO_5043852887" evidence="3">
    <location>
        <begin position="24"/>
        <end position="259"/>
    </location>
</feature>
<dbReference type="PANTHER" id="PTHR33470">
    <property type="entry name" value="OS01G0164075 PROTEIN"/>
    <property type="match status" value="1"/>
</dbReference>